<dbReference type="Pfam" id="PF16925">
    <property type="entry name" value="TetR_C_13"/>
    <property type="match status" value="1"/>
</dbReference>
<gene>
    <name evidence="6" type="ORF">FPZ45_01600</name>
</gene>
<evidence type="ECO:0000256" key="1">
    <source>
        <dbReference type="ARBA" id="ARBA00023015"/>
    </source>
</evidence>
<dbReference type="AlphaFoldDB" id="A0A559JWR5"/>
<dbReference type="SUPFAM" id="SSF46689">
    <property type="entry name" value="Homeodomain-like"/>
    <property type="match status" value="1"/>
</dbReference>
<keyword evidence="7" id="KW-1185">Reference proteome</keyword>
<feature type="domain" description="HTH tetR-type" evidence="5">
    <location>
        <begin position="5"/>
        <end position="65"/>
    </location>
</feature>
<evidence type="ECO:0000259" key="5">
    <source>
        <dbReference type="PROSITE" id="PS50977"/>
    </source>
</evidence>
<dbReference type="PRINTS" id="PR00455">
    <property type="entry name" value="HTHTETR"/>
</dbReference>
<dbReference type="Proteomes" id="UP000316330">
    <property type="component" value="Unassembled WGS sequence"/>
</dbReference>
<evidence type="ECO:0000313" key="7">
    <source>
        <dbReference type="Proteomes" id="UP000316330"/>
    </source>
</evidence>
<evidence type="ECO:0000256" key="4">
    <source>
        <dbReference type="PROSITE-ProRule" id="PRU00335"/>
    </source>
</evidence>
<dbReference type="GO" id="GO:0003677">
    <property type="term" value="F:DNA binding"/>
    <property type="evidence" value="ECO:0007669"/>
    <property type="project" value="UniProtKB-UniRule"/>
</dbReference>
<name>A0A559JWR5_9BACL</name>
<comment type="caution">
    <text evidence="6">The sequence shown here is derived from an EMBL/GenBank/DDBJ whole genome shotgun (WGS) entry which is preliminary data.</text>
</comment>
<evidence type="ECO:0000256" key="3">
    <source>
        <dbReference type="ARBA" id="ARBA00023163"/>
    </source>
</evidence>
<evidence type="ECO:0000313" key="6">
    <source>
        <dbReference type="EMBL" id="TVY04316.1"/>
    </source>
</evidence>
<sequence length="209" mass="23394">MNKPDDVREKIINEAMLLFNTRGIAQTSIQDIMKATALPKGAIYRRFENKEMIVLAAFERAKGILLDFFVQAEQEGTNVLDKLMKVSAVYRDAVNNPPIPGGCPMLNTAVESDGSFPELQQKAHEAYQVMVQFMRSIIDQGIRNAEIRPDTDAIELASFLTDSMEGAIMASRLTGSADPIQRYMKYVERLVRSCMIDVKNTGLTKQRNG</sequence>
<keyword evidence="2 4" id="KW-0238">DNA-binding</keyword>
<dbReference type="PANTHER" id="PTHR47506">
    <property type="entry name" value="TRANSCRIPTIONAL REGULATORY PROTEIN"/>
    <property type="match status" value="1"/>
</dbReference>
<dbReference type="Pfam" id="PF00440">
    <property type="entry name" value="TetR_N"/>
    <property type="match status" value="1"/>
</dbReference>
<dbReference type="PANTHER" id="PTHR47506:SF3">
    <property type="entry name" value="HTH-TYPE TRANSCRIPTIONAL REGULATOR LMRA"/>
    <property type="match status" value="1"/>
</dbReference>
<dbReference type="InterPro" id="IPR001647">
    <property type="entry name" value="HTH_TetR"/>
</dbReference>
<dbReference type="SUPFAM" id="SSF48498">
    <property type="entry name" value="Tetracyclin repressor-like, C-terminal domain"/>
    <property type="match status" value="1"/>
</dbReference>
<reference evidence="6 7" key="1">
    <citation type="submission" date="2019-07" db="EMBL/GenBank/DDBJ databases">
        <authorList>
            <person name="Kim J."/>
        </authorList>
    </citation>
    <scope>NUCLEOTIDE SEQUENCE [LARGE SCALE GENOMIC DNA]</scope>
    <source>
        <strain evidence="6 7">G13</strain>
    </source>
</reference>
<keyword evidence="1" id="KW-0805">Transcription regulation</keyword>
<dbReference type="Gene3D" id="1.10.357.10">
    <property type="entry name" value="Tetracycline Repressor, domain 2"/>
    <property type="match status" value="1"/>
</dbReference>
<dbReference type="OrthoDB" id="9814200at2"/>
<dbReference type="RefSeq" id="WP_144697712.1">
    <property type="nucleotide sequence ID" value="NZ_VNJJ01000001.1"/>
</dbReference>
<dbReference type="InterPro" id="IPR009057">
    <property type="entry name" value="Homeodomain-like_sf"/>
</dbReference>
<dbReference type="PROSITE" id="PS50977">
    <property type="entry name" value="HTH_TETR_2"/>
    <property type="match status" value="1"/>
</dbReference>
<protein>
    <submittedName>
        <fullName evidence="6">TetR/AcrR family transcriptional regulator</fullName>
    </submittedName>
</protein>
<organism evidence="6 7">
    <name type="scientific">Cohnella terricola</name>
    <dbReference type="NCBI Taxonomy" id="1289167"/>
    <lineage>
        <taxon>Bacteria</taxon>
        <taxon>Bacillati</taxon>
        <taxon>Bacillota</taxon>
        <taxon>Bacilli</taxon>
        <taxon>Bacillales</taxon>
        <taxon>Paenibacillaceae</taxon>
        <taxon>Cohnella</taxon>
    </lineage>
</organism>
<keyword evidence="3" id="KW-0804">Transcription</keyword>
<dbReference type="EMBL" id="VNJJ01000001">
    <property type="protein sequence ID" value="TVY04316.1"/>
    <property type="molecule type" value="Genomic_DNA"/>
</dbReference>
<accession>A0A559JWR5</accession>
<feature type="DNA-binding region" description="H-T-H motif" evidence="4">
    <location>
        <begin position="28"/>
        <end position="47"/>
    </location>
</feature>
<dbReference type="InterPro" id="IPR036271">
    <property type="entry name" value="Tet_transcr_reg_TetR-rel_C_sf"/>
</dbReference>
<dbReference type="InterPro" id="IPR011075">
    <property type="entry name" value="TetR_C"/>
</dbReference>
<evidence type="ECO:0000256" key="2">
    <source>
        <dbReference type="ARBA" id="ARBA00023125"/>
    </source>
</evidence>
<proteinExistence type="predicted"/>